<dbReference type="RefSeq" id="WP_226604980.1">
    <property type="nucleotide sequence ID" value="NZ_JAJAQI010000004.1"/>
</dbReference>
<reference evidence="2" key="1">
    <citation type="submission" date="2021-10" db="EMBL/GenBank/DDBJ databases">
        <title>Roseicella aerolatum sp. nov., isolated from aerosols of e-waste dismantling site.</title>
        <authorList>
            <person name="Qin T."/>
        </authorList>
    </citation>
    <scope>NUCLEOTIDE SEQUENCE</scope>
    <source>
        <strain evidence="2">GB24</strain>
    </source>
</reference>
<keyword evidence="1" id="KW-0812">Transmembrane</keyword>
<evidence type="ECO:0000313" key="3">
    <source>
        <dbReference type="Proteomes" id="UP001139311"/>
    </source>
</evidence>
<dbReference type="AlphaFoldDB" id="A0A9X1ICT1"/>
<proteinExistence type="predicted"/>
<organism evidence="2 3">
    <name type="scientific">Roseicella aerolata</name>
    <dbReference type="NCBI Taxonomy" id="2883479"/>
    <lineage>
        <taxon>Bacteria</taxon>
        <taxon>Pseudomonadati</taxon>
        <taxon>Pseudomonadota</taxon>
        <taxon>Alphaproteobacteria</taxon>
        <taxon>Acetobacterales</taxon>
        <taxon>Roseomonadaceae</taxon>
        <taxon>Roseicella</taxon>
    </lineage>
</organism>
<evidence type="ECO:0000313" key="2">
    <source>
        <dbReference type="EMBL" id="MCB4820963.1"/>
    </source>
</evidence>
<keyword evidence="1" id="KW-1133">Transmembrane helix</keyword>
<feature type="transmembrane region" description="Helical" evidence="1">
    <location>
        <begin position="15"/>
        <end position="41"/>
    </location>
</feature>
<accession>A0A9X1ICT1</accession>
<keyword evidence="1" id="KW-0472">Membrane</keyword>
<comment type="caution">
    <text evidence="2">The sequence shown here is derived from an EMBL/GenBank/DDBJ whole genome shotgun (WGS) entry which is preliminary data.</text>
</comment>
<dbReference type="EMBL" id="JAJAQI010000004">
    <property type="protein sequence ID" value="MCB4820963.1"/>
    <property type="molecule type" value="Genomic_DNA"/>
</dbReference>
<name>A0A9X1ICT1_9PROT</name>
<evidence type="ECO:0000256" key="1">
    <source>
        <dbReference type="SAM" id="Phobius"/>
    </source>
</evidence>
<keyword evidence="3" id="KW-1185">Reference proteome</keyword>
<protein>
    <submittedName>
        <fullName evidence="2">Uncharacterized protein</fullName>
    </submittedName>
</protein>
<dbReference type="Proteomes" id="UP001139311">
    <property type="component" value="Unassembled WGS sequence"/>
</dbReference>
<sequence length="45" mass="5052">MIQAFRRHRPWCEDWAAIALALGYVGGFLAAMELALARLLFLAAF</sequence>
<gene>
    <name evidence="2" type="ORF">LHA35_04360</name>
</gene>